<accession>A0A0R2CLT8</accession>
<dbReference type="RefSeq" id="WP_009166812.1">
    <property type="nucleotide sequence ID" value="NZ_AYZI01000002.1"/>
</dbReference>
<dbReference type="STRING" id="1423745.GCA_001311215_01088"/>
<evidence type="ECO:0000313" key="2">
    <source>
        <dbReference type="Proteomes" id="UP000051586"/>
    </source>
</evidence>
<dbReference type="AlphaFoldDB" id="A0A0R2CLT8"/>
<name>A0A0R2CLT8_9LACO</name>
<proteinExistence type="predicted"/>
<dbReference type="PATRIC" id="fig|1423745.4.peg.406"/>
<dbReference type="EMBL" id="AYZI01000002">
    <property type="protein sequence ID" value="KRM92250.1"/>
    <property type="molecule type" value="Genomic_DNA"/>
</dbReference>
<organism evidence="1 2">
    <name type="scientific">Fructilactobacillus florum DSM 22689 = JCM 16035</name>
    <dbReference type="NCBI Taxonomy" id="1423745"/>
    <lineage>
        <taxon>Bacteria</taxon>
        <taxon>Bacillati</taxon>
        <taxon>Bacillota</taxon>
        <taxon>Bacilli</taxon>
        <taxon>Lactobacillales</taxon>
        <taxon>Lactobacillaceae</taxon>
        <taxon>Fructilactobacillus</taxon>
    </lineage>
</organism>
<gene>
    <name evidence="1" type="ORF">FC87_GL000377</name>
</gene>
<protein>
    <submittedName>
        <fullName evidence="1">Uncharacterized protein</fullName>
    </submittedName>
</protein>
<evidence type="ECO:0000313" key="1">
    <source>
        <dbReference type="EMBL" id="KRM92250.1"/>
    </source>
</evidence>
<sequence>MDYQLVNNVATEKDWHALQRTLAANGSQTLLTLAASPQLGRWTTTATFKVMNIIDRLTHREYRADQYRFFNDAPIPTWAKTIVNRDGSISIVDHGTEIAREFLFPNTRRAVQDLRYHNPDQTLDFIEEFAADGSLFSNLFYAENELQEMVFFNQQEQPIVRYYLYQGTINYVTIEDPQNQQVLAAYPDLVAFYRDQLAQFITTADTIIINYLGLELSVLAETKSHNILELAEDPVDDQGQIRGNLAAILRNEITSIQEVRVTRQVERQLRRQRLPLNKVTVIASTEKKR</sequence>
<reference evidence="1 2" key="1">
    <citation type="journal article" date="2015" name="Genome Announc.">
        <title>Expanding the biotechnology potential of lactobacilli through comparative genomics of 213 strains and associated genera.</title>
        <authorList>
            <person name="Sun Z."/>
            <person name="Harris H.M."/>
            <person name="McCann A."/>
            <person name="Guo C."/>
            <person name="Argimon S."/>
            <person name="Zhang W."/>
            <person name="Yang X."/>
            <person name="Jeffery I.B."/>
            <person name="Cooney J.C."/>
            <person name="Kagawa T.F."/>
            <person name="Liu W."/>
            <person name="Song Y."/>
            <person name="Salvetti E."/>
            <person name="Wrobel A."/>
            <person name="Rasinkangas P."/>
            <person name="Parkhill J."/>
            <person name="Rea M.C."/>
            <person name="O'Sullivan O."/>
            <person name="Ritari J."/>
            <person name="Douillard F.P."/>
            <person name="Paul Ross R."/>
            <person name="Yang R."/>
            <person name="Briner A.E."/>
            <person name="Felis G.E."/>
            <person name="de Vos W.M."/>
            <person name="Barrangou R."/>
            <person name="Klaenhammer T.R."/>
            <person name="Caufield P.W."/>
            <person name="Cui Y."/>
            <person name="Zhang H."/>
            <person name="O'Toole P.W."/>
        </authorList>
    </citation>
    <scope>NUCLEOTIDE SEQUENCE [LARGE SCALE GENOMIC DNA]</scope>
    <source>
        <strain evidence="1 2">DSM 22689</strain>
    </source>
</reference>
<dbReference type="Proteomes" id="UP000051586">
    <property type="component" value="Unassembled WGS sequence"/>
</dbReference>
<comment type="caution">
    <text evidence="1">The sequence shown here is derived from an EMBL/GenBank/DDBJ whole genome shotgun (WGS) entry which is preliminary data.</text>
</comment>